<evidence type="ECO:0000256" key="2">
    <source>
        <dbReference type="ARBA" id="ARBA00022676"/>
    </source>
</evidence>
<feature type="domain" description="Glycosyltransferase 2-like" evidence="8">
    <location>
        <begin position="7"/>
        <end position="172"/>
    </location>
</feature>
<dbReference type="InterPro" id="IPR029044">
    <property type="entry name" value="Nucleotide-diphossugar_trans"/>
</dbReference>
<proteinExistence type="predicted"/>
<name>A0A8E6B6B7_9BACT</name>
<dbReference type="Pfam" id="PF00535">
    <property type="entry name" value="Glycos_transf_2"/>
    <property type="match status" value="1"/>
</dbReference>
<keyword evidence="4 7" id="KW-0812">Transmembrane</keyword>
<feature type="transmembrane region" description="Helical" evidence="7">
    <location>
        <begin position="233"/>
        <end position="258"/>
    </location>
</feature>
<comment type="subcellular location">
    <subcellularLocation>
        <location evidence="1">Membrane</location>
        <topology evidence="1">Multi-pass membrane protein</topology>
    </subcellularLocation>
</comment>
<sequence>MKRKKISIVTPCYNEQDNLIDCYEAVKSVFASQLPEYDLEHLFCDNASSDNSPTLLRDLAVRDERVKVILNARNFGPFCSTFNGLMSTSGDAVVVLLAADLQDPPEVIVDFVRRWEAGYQIVYGIRQVREEGFLLRNTRHVYYRAVTRLAHMPIPADVGEFQLIDRQVVEALRQFDDHYPYIRGMIASCGFNSVGVEYTWRARRKGISKNRIFHLIDQGLNGLISFSKLPMRICMAAGFVLSGFSILFAGFAFCWHLFHTGSPVPPGTPTLIVALFFFSGVQLFFFGVIGEYISAIHSQVRKKPLVIEKGRFNFDRDEATRKAA</sequence>
<evidence type="ECO:0000256" key="6">
    <source>
        <dbReference type="ARBA" id="ARBA00023136"/>
    </source>
</evidence>
<organism evidence="9 10">
    <name type="scientific">Telmatocola sphagniphila</name>
    <dbReference type="NCBI Taxonomy" id="1123043"/>
    <lineage>
        <taxon>Bacteria</taxon>
        <taxon>Pseudomonadati</taxon>
        <taxon>Planctomycetota</taxon>
        <taxon>Planctomycetia</taxon>
        <taxon>Gemmatales</taxon>
        <taxon>Gemmataceae</taxon>
    </lineage>
</organism>
<keyword evidence="2" id="KW-0328">Glycosyltransferase</keyword>
<evidence type="ECO:0000256" key="7">
    <source>
        <dbReference type="SAM" id="Phobius"/>
    </source>
</evidence>
<evidence type="ECO:0000313" key="10">
    <source>
        <dbReference type="Proteomes" id="UP000676194"/>
    </source>
</evidence>
<dbReference type="InterPro" id="IPR001173">
    <property type="entry name" value="Glyco_trans_2-like"/>
</dbReference>
<dbReference type="RefSeq" id="WP_213497785.1">
    <property type="nucleotide sequence ID" value="NZ_CP074694.1"/>
</dbReference>
<dbReference type="KEGG" id="tsph:KIH39_02965"/>
<evidence type="ECO:0000256" key="1">
    <source>
        <dbReference type="ARBA" id="ARBA00004141"/>
    </source>
</evidence>
<dbReference type="PANTHER" id="PTHR48090">
    <property type="entry name" value="UNDECAPRENYL-PHOSPHATE 4-DEOXY-4-FORMAMIDO-L-ARABINOSE TRANSFERASE-RELATED"/>
    <property type="match status" value="1"/>
</dbReference>
<keyword evidence="6 7" id="KW-0472">Membrane</keyword>
<dbReference type="EMBL" id="CP074694">
    <property type="protein sequence ID" value="QVL32895.1"/>
    <property type="molecule type" value="Genomic_DNA"/>
</dbReference>
<reference evidence="9" key="1">
    <citation type="submission" date="2021-05" db="EMBL/GenBank/DDBJ databases">
        <title>Complete genome sequence of the cellulolytic planctomycete Telmatocola sphagniphila SP2T and characterization of the first cellulase from planctomycetes.</title>
        <authorList>
            <person name="Rakitin A.L."/>
            <person name="Beletsky A.V."/>
            <person name="Naumoff D.G."/>
            <person name="Kulichevskaya I.S."/>
            <person name="Mardanov A.V."/>
            <person name="Ravin N.V."/>
            <person name="Dedysh S.N."/>
        </authorList>
    </citation>
    <scope>NUCLEOTIDE SEQUENCE</scope>
    <source>
        <strain evidence="9">SP2T</strain>
    </source>
</reference>
<dbReference type="Proteomes" id="UP000676194">
    <property type="component" value="Chromosome"/>
</dbReference>
<keyword evidence="10" id="KW-1185">Reference proteome</keyword>
<evidence type="ECO:0000259" key="8">
    <source>
        <dbReference type="Pfam" id="PF00535"/>
    </source>
</evidence>
<keyword evidence="3" id="KW-0808">Transferase</keyword>
<feature type="transmembrane region" description="Helical" evidence="7">
    <location>
        <begin position="270"/>
        <end position="293"/>
    </location>
</feature>
<evidence type="ECO:0000256" key="5">
    <source>
        <dbReference type="ARBA" id="ARBA00022989"/>
    </source>
</evidence>
<keyword evidence="5 7" id="KW-1133">Transmembrane helix</keyword>
<dbReference type="CDD" id="cd04187">
    <property type="entry name" value="DPM1_like_bac"/>
    <property type="match status" value="1"/>
</dbReference>
<accession>A0A8E6B6B7</accession>
<dbReference type="GO" id="GO:0005886">
    <property type="term" value="C:plasma membrane"/>
    <property type="evidence" value="ECO:0007669"/>
    <property type="project" value="TreeGrafter"/>
</dbReference>
<evidence type="ECO:0000256" key="4">
    <source>
        <dbReference type="ARBA" id="ARBA00022692"/>
    </source>
</evidence>
<gene>
    <name evidence="9" type="ORF">KIH39_02965</name>
</gene>
<dbReference type="Gene3D" id="3.90.550.10">
    <property type="entry name" value="Spore Coat Polysaccharide Biosynthesis Protein SpsA, Chain A"/>
    <property type="match status" value="1"/>
</dbReference>
<dbReference type="InterPro" id="IPR050256">
    <property type="entry name" value="Glycosyltransferase_2"/>
</dbReference>
<dbReference type="SUPFAM" id="SSF53448">
    <property type="entry name" value="Nucleotide-diphospho-sugar transferases"/>
    <property type="match status" value="1"/>
</dbReference>
<dbReference type="AlphaFoldDB" id="A0A8E6B6B7"/>
<dbReference type="PANTHER" id="PTHR48090:SF1">
    <property type="entry name" value="PROPHAGE BACTOPRENOL GLUCOSYL TRANSFERASE HOMOLOG"/>
    <property type="match status" value="1"/>
</dbReference>
<evidence type="ECO:0000313" key="9">
    <source>
        <dbReference type="EMBL" id="QVL32895.1"/>
    </source>
</evidence>
<dbReference type="GO" id="GO:0016757">
    <property type="term" value="F:glycosyltransferase activity"/>
    <property type="evidence" value="ECO:0007669"/>
    <property type="project" value="UniProtKB-KW"/>
</dbReference>
<evidence type="ECO:0000256" key="3">
    <source>
        <dbReference type="ARBA" id="ARBA00022679"/>
    </source>
</evidence>
<protein>
    <submittedName>
        <fullName evidence="9">Glycosyltransferase family 2 protein</fullName>
    </submittedName>
</protein>